<accession>A0ABS0QMX9</accession>
<gene>
    <name evidence="1" type="ORF">I9026_04280</name>
</gene>
<evidence type="ECO:0000313" key="1">
    <source>
        <dbReference type="EMBL" id="MBH9580584.1"/>
    </source>
</evidence>
<dbReference type="EMBL" id="JAEDAQ010000005">
    <property type="protein sequence ID" value="MBH9580584.1"/>
    <property type="molecule type" value="Genomic_DNA"/>
</dbReference>
<sequence length="110" mass="12889">MTDINKPEHFEELNEIKKNALLEFCYSINKIKSFNVRRSSYGLKHVFERKYSDALSGTFEGSYITNGQFKGAMLKAGFKVKDETRLNWHFNASEKSIKELEVKYVNPYHN</sequence>
<evidence type="ECO:0000313" key="2">
    <source>
        <dbReference type="Proteomes" id="UP000597038"/>
    </source>
</evidence>
<organism evidence="1 2">
    <name type="scientific">Staphylococcus felis</name>
    <dbReference type="NCBI Taxonomy" id="46127"/>
    <lineage>
        <taxon>Bacteria</taxon>
        <taxon>Bacillati</taxon>
        <taxon>Bacillota</taxon>
        <taxon>Bacilli</taxon>
        <taxon>Bacillales</taxon>
        <taxon>Staphylococcaceae</taxon>
        <taxon>Staphylococcus</taxon>
    </lineage>
</organism>
<protein>
    <recommendedName>
        <fullName evidence="3">Phage protein</fullName>
    </recommendedName>
</protein>
<dbReference type="Proteomes" id="UP000597038">
    <property type="component" value="Unassembled WGS sequence"/>
</dbReference>
<comment type="caution">
    <text evidence="1">The sequence shown here is derived from an EMBL/GenBank/DDBJ whole genome shotgun (WGS) entry which is preliminary data.</text>
</comment>
<keyword evidence="2" id="KW-1185">Reference proteome</keyword>
<proteinExistence type="predicted"/>
<reference evidence="1 2" key="1">
    <citation type="submission" date="2020-12" db="EMBL/GenBank/DDBJ databases">
        <title>Genomic analysis of Staphylococcus felis from a cat with skin infection.</title>
        <authorList>
            <person name="Aslantas O."/>
            <person name="Keskin O."/>
            <person name="Buyukaltay K."/>
            <person name="Gullu Yucetepe A."/>
        </authorList>
    </citation>
    <scope>NUCLEOTIDE SEQUENCE [LARGE SCALE GENOMIC DNA]</scope>
    <source>
        <strain evidence="1 2">HARRANVET</strain>
    </source>
</reference>
<name>A0ABS0QMX9_9STAP</name>
<dbReference type="RefSeq" id="WP_060551474.1">
    <property type="nucleotide sequence ID" value="NZ_JAEDAQ010000005.1"/>
</dbReference>
<evidence type="ECO:0008006" key="3">
    <source>
        <dbReference type="Google" id="ProtNLM"/>
    </source>
</evidence>